<evidence type="ECO:0000313" key="2">
    <source>
        <dbReference type="EMBL" id="SDT30576.1"/>
    </source>
</evidence>
<dbReference type="EMBL" id="LT629772">
    <property type="protein sequence ID" value="SDT30576.1"/>
    <property type="molecule type" value="Genomic_DNA"/>
</dbReference>
<feature type="domain" description="Aminoglycoside phosphotransferase" evidence="1">
    <location>
        <begin position="27"/>
        <end position="135"/>
    </location>
</feature>
<keyword evidence="2" id="KW-0808">Transferase</keyword>
<proteinExistence type="predicted"/>
<accession>A0A1H1ZBI3</accession>
<dbReference type="STRING" id="630515.SAMN04489812_5088"/>
<dbReference type="InterPro" id="IPR002575">
    <property type="entry name" value="Aminoglycoside_PTrfase"/>
</dbReference>
<dbReference type="Proteomes" id="UP000199103">
    <property type="component" value="Chromosome I"/>
</dbReference>
<protein>
    <submittedName>
        <fullName evidence="2">Phosphotransferase enzyme family protein</fullName>
    </submittedName>
</protein>
<evidence type="ECO:0000313" key="3">
    <source>
        <dbReference type="Proteomes" id="UP000199103"/>
    </source>
</evidence>
<dbReference type="RefSeq" id="WP_091528790.1">
    <property type="nucleotide sequence ID" value="NZ_LT629772.1"/>
</dbReference>
<dbReference type="Gene3D" id="3.30.200.70">
    <property type="match status" value="1"/>
</dbReference>
<organism evidence="2 3">
    <name type="scientific">Microlunatus soli</name>
    <dbReference type="NCBI Taxonomy" id="630515"/>
    <lineage>
        <taxon>Bacteria</taxon>
        <taxon>Bacillati</taxon>
        <taxon>Actinomycetota</taxon>
        <taxon>Actinomycetes</taxon>
        <taxon>Propionibacteriales</taxon>
        <taxon>Propionibacteriaceae</taxon>
        <taxon>Microlunatus</taxon>
    </lineage>
</organism>
<dbReference type="AlphaFoldDB" id="A0A1H1ZBI3"/>
<reference evidence="2 3" key="1">
    <citation type="submission" date="2016-10" db="EMBL/GenBank/DDBJ databases">
        <authorList>
            <person name="de Groot N.N."/>
        </authorList>
    </citation>
    <scope>NUCLEOTIDE SEQUENCE [LARGE SCALE GENOMIC DNA]</scope>
    <source>
        <strain evidence="2 3">DSM 21800</strain>
    </source>
</reference>
<name>A0A1H1ZBI3_9ACTN</name>
<dbReference type="SUPFAM" id="SSF56112">
    <property type="entry name" value="Protein kinase-like (PK-like)"/>
    <property type="match status" value="1"/>
</dbReference>
<dbReference type="Pfam" id="PF01636">
    <property type="entry name" value="APH"/>
    <property type="match status" value="1"/>
</dbReference>
<dbReference type="GO" id="GO:0016740">
    <property type="term" value="F:transferase activity"/>
    <property type="evidence" value="ECO:0007669"/>
    <property type="project" value="UniProtKB-KW"/>
</dbReference>
<keyword evidence="3" id="KW-1185">Reference proteome</keyword>
<dbReference type="OrthoDB" id="5185751at2"/>
<evidence type="ECO:0000259" key="1">
    <source>
        <dbReference type="Pfam" id="PF01636"/>
    </source>
</evidence>
<sequence length="167" mass="18294">METLPQRLLVEVRHRYGVNAVDTEAIHGGSASKLWRLDSEPAVVLRLSQYYGLQDQQRSCRIAAELARSVAEVIPAIVGSDGESVFVWNGRPITLWPFVQGRSLDRQNRDELRRAGDLLARLHRASSGPTGRASGRLVVRITGRGCRGQRSGATASWAARPPATRAA</sequence>
<gene>
    <name evidence="2" type="ORF">SAMN04489812_5088</name>
</gene>
<dbReference type="InterPro" id="IPR011009">
    <property type="entry name" value="Kinase-like_dom_sf"/>
</dbReference>
<dbReference type="Gene3D" id="1.10.510.10">
    <property type="entry name" value="Transferase(Phosphotransferase) domain 1"/>
    <property type="match status" value="1"/>
</dbReference>